<keyword evidence="7" id="KW-0677">Repeat</keyword>
<evidence type="ECO:0000313" key="10">
    <source>
        <dbReference type="EMBL" id="KAL3313330.1"/>
    </source>
</evidence>
<protein>
    <submittedName>
        <fullName evidence="10">G-protein-signaling modulator 2</fullName>
    </submittedName>
</protein>
<evidence type="ECO:0000256" key="3">
    <source>
        <dbReference type="ARBA" id="ARBA00006600"/>
    </source>
</evidence>
<dbReference type="FunFam" id="1.25.40.10:FF:000043">
    <property type="entry name" value="G-protein-signaling modulator 2 isoform X1"/>
    <property type="match status" value="1"/>
</dbReference>
<dbReference type="InterPro" id="IPR011990">
    <property type="entry name" value="TPR-like_helical_dom_sf"/>
</dbReference>
<dbReference type="Gene3D" id="1.25.40.10">
    <property type="entry name" value="Tetratricopeptide repeat domain"/>
    <property type="match status" value="2"/>
</dbReference>
<gene>
    <name evidence="10" type="primary">GPSM2</name>
    <name evidence="10" type="ORF">Ciccas_008067</name>
</gene>
<comment type="similarity">
    <text evidence="3">Belongs to the GPSM family.</text>
</comment>
<keyword evidence="8" id="KW-0802">TPR repeat</keyword>
<dbReference type="SMART" id="SM00028">
    <property type="entry name" value="TPR"/>
    <property type="match status" value="4"/>
</dbReference>
<evidence type="ECO:0000256" key="4">
    <source>
        <dbReference type="ARBA" id="ARBA00022475"/>
    </source>
</evidence>
<evidence type="ECO:0000313" key="11">
    <source>
        <dbReference type="Proteomes" id="UP001626550"/>
    </source>
</evidence>
<evidence type="ECO:0000256" key="6">
    <source>
        <dbReference type="ARBA" id="ARBA00022553"/>
    </source>
</evidence>
<accession>A0ABD2Q1H2</accession>
<name>A0ABD2Q1H2_9PLAT</name>
<sequence>MICSKFQAENNNTLGKNSSSMLSGAPLSPKDKLSTHGKLAAYILTVSEYHISSSQMAAPLKKNSCRELALEGEKLCRLGEYSACIGPFMAALCLGTDDPKLISSIYSQLGNAYFYLNDYLHALEYHKLDLSLTRKMNDLLGEAKASGNLGNTLKLLGQYDEAILCCQRHLDIVRQLKDKVFEARALYNLGSTYYAKGKRFCKLEDLIQTTKPESRLGMEFISFPQESKDALKKAIDCYSLNLTLVKELNDKVAEGRAYNNIANCHYVLGNFEEAFRFYQMKMKIAREFGNSVAELLAHVNMAHCLIFTNSPRQAIVNYQSAYKLARRLDDAAALSTLCFHLGHACSIIGQYLVAAVYHLRQVFLAISRSGDQLTCARGLISLSNAYLGEFDLFSENHQLNEPFSKKFSRSLLQFSILNAVRHLSKIQLSGKSEGNQQLVIDLLRTAHSRFSYRSLEEKQSELEENCYEQLLPAREEDVEAFVERMLQLACAQPEQDFDFARFDATTLQQETTQTLNMIKSLNEWKQEQATEEAASSNAPAETEADSLLLLDDLKDPVHADATILILNEAGDRCTSYPPSSECPTAPIMLIESYDSSGKRLLTRAINPSSTAKCTHYASSVGQQASPSTEDLDRFFNLLVQCQSRRLNEQRCALNTLNELPTRSHPFVYDSTLMLV</sequence>
<keyword evidence="6" id="KW-0597">Phosphoprotein</keyword>
<keyword evidence="9" id="KW-0472">Membrane</keyword>
<evidence type="ECO:0000256" key="9">
    <source>
        <dbReference type="ARBA" id="ARBA00023136"/>
    </source>
</evidence>
<evidence type="ECO:0000256" key="7">
    <source>
        <dbReference type="ARBA" id="ARBA00022737"/>
    </source>
</evidence>
<dbReference type="InterPro" id="IPR003109">
    <property type="entry name" value="GoLoco_motif"/>
</dbReference>
<keyword evidence="5" id="KW-0963">Cytoplasm</keyword>
<dbReference type="AlphaFoldDB" id="A0ABD2Q1H2"/>
<comment type="subcellular location">
    <subcellularLocation>
        <location evidence="1">Cell membrane</location>
    </subcellularLocation>
    <subcellularLocation>
        <location evidence="2">Cytoplasm</location>
    </subcellularLocation>
</comment>
<dbReference type="GO" id="GO:0005886">
    <property type="term" value="C:plasma membrane"/>
    <property type="evidence" value="ECO:0007669"/>
    <property type="project" value="UniProtKB-SubCell"/>
</dbReference>
<comment type="caution">
    <text evidence="10">The sequence shown here is derived from an EMBL/GenBank/DDBJ whole genome shotgun (WGS) entry which is preliminary data.</text>
</comment>
<dbReference type="PROSITE" id="PS50877">
    <property type="entry name" value="GOLOCO"/>
    <property type="match status" value="1"/>
</dbReference>
<dbReference type="Pfam" id="PF02188">
    <property type="entry name" value="GoLoco"/>
    <property type="match status" value="1"/>
</dbReference>
<dbReference type="GO" id="GO:0005737">
    <property type="term" value="C:cytoplasm"/>
    <property type="evidence" value="ECO:0007669"/>
    <property type="project" value="UniProtKB-SubCell"/>
</dbReference>
<proteinExistence type="inferred from homology"/>
<dbReference type="EMBL" id="JBJKFK010001344">
    <property type="protein sequence ID" value="KAL3313330.1"/>
    <property type="molecule type" value="Genomic_DNA"/>
</dbReference>
<reference evidence="10 11" key="1">
    <citation type="submission" date="2024-11" db="EMBL/GenBank/DDBJ databases">
        <title>Adaptive evolution of stress response genes in parasites aligns with host niche diversity.</title>
        <authorList>
            <person name="Hahn C."/>
            <person name="Resl P."/>
        </authorList>
    </citation>
    <scope>NUCLEOTIDE SEQUENCE [LARGE SCALE GENOMIC DNA]</scope>
    <source>
        <strain evidence="10">EGGRZ-B1_66</strain>
        <tissue evidence="10">Body</tissue>
    </source>
</reference>
<dbReference type="InterPro" id="IPR019734">
    <property type="entry name" value="TPR_rpt"/>
</dbReference>
<dbReference type="Pfam" id="PF13424">
    <property type="entry name" value="TPR_12"/>
    <property type="match status" value="2"/>
</dbReference>
<dbReference type="SMART" id="SM00390">
    <property type="entry name" value="GoLoco"/>
    <property type="match status" value="1"/>
</dbReference>
<evidence type="ECO:0000256" key="1">
    <source>
        <dbReference type="ARBA" id="ARBA00004236"/>
    </source>
</evidence>
<evidence type="ECO:0000256" key="2">
    <source>
        <dbReference type="ARBA" id="ARBA00004496"/>
    </source>
</evidence>
<organism evidence="10 11">
    <name type="scientific">Cichlidogyrus casuarinus</name>
    <dbReference type="NCBI Taxonomy" id="1844966"/>
    <lineage>
        <taxon>Eukaryota</taxon>
        <taxon>Metazoa</taxon>
        <taxon>Spiralia</taxon>
        <taxon>Lophotrochozoa</taxon>
        <taxon>Platyhelminthes</taxon>
        <taxon>Monogenea</taxon>
        <taxon>Monopisthocotylea</taxon>
        <taxon>Dactylogyridea</taxon>
        <taxon>Ancyrocephalidae</taxon>
        <taxon>Cichlidogyrus</taxon>
    </lineage>
</organism>
<dbReference type="InterPro" id="IPR052386">
    <property type="entry name" value="GPSM"/>
</dbReference>
<dbReference type="PANTHER" id="PTHR45954:SF1">
    <property type="entry name" value="LD33695P"/>
    <property type="match status" value="1"/>
</dbReference>
<evidence type="ECO:0000256" key="8">
    <source>
        <dbReference type="ARBA" id="ARBA00022803"/>
    </source>
</evidence>
<keyword evidence="11" id="KW-1185">Reference proteome</keyword>
<dbReference type="Proteomes" id="UP001626550">
    <property type="component" value="Unassembled WGS sequence"/>
</dbReference>
<dbReference type="SUPFAM" id="SSF48452">
    <property type="entry name" value="TPR-like"/>
    <property type="match status" value="2"/>
</dbReference>
<evidence type="ECO:0000256" key="5">
    <source>
        <dbReference type="ARBA" id="ARBA00022490"/>
    </source>
</evidence>
<dbReference type="PANTHER" id="PTHR45954">
    <property type="entry name" value="LD33695P"/>
    <property type="match status" value="1"/>
</dbReference>
<keyword evidence="4" id="KW-1003">Cell membrane</keyword>